<evidence type="ECO:0000256" key="1">
    <source>
        <dbReference type="SAM" id="MobiDB-lite"/>
    </source>
</evidence>
<dbReference type="RefSeq" id="WP_106521400.1">
    <property type="nucleotide sequence ID" value="NZ_PYGD01000001.1"/>
</dbReference>
<protein>
    <submittedName>
        <fullName evidence="2">Uncharacterized protein</fullName>
    </submittedName>
</protein>
<proteinExistence type="predicted"/>
<dbReference type="Proteomes" id="UP000240572">
    <property type="component" value="Unassembled WGS sequence"/>
</dbReference>
<sequence length="86" mass="8651">MKTRNVQHKSTKLKLNKIAIVDLTATEMLQVNGGAPTGTGANTGTGGGGTNTLQTGTRTIHSAAPSGPCTGEPIPYTTTILTASIG</sequence>
<feature type="compositionally biased region" description="Gly residues" evidence="1">
    <location>
        <begin position="35"/>
        <end position="50"/>
    </location>
</feature>
<dbReference type="AlphaFoldDB" id="A0A2P8DBX9"/>
<name>A0A2P8DBX9_9BACT</name>
<organism evidence="2 3">
    <name type="scientific">Taibaiella chishuiensis</name>
    <dbReference type="NCBI Taxonomy" id="1434707"/>
    <lineage>
        <taxon>Bacteria</taxon>
        <taxon>Pseudomonadati</taxon>
        <taxon>Bacteroidota</taxon>
        <taxon>Chitinophagia</taxon>
        <taxon>Chitinophagales</taxon>
        <taxon>Chitinophagaceae</taxon>
        <taxon>Taibaiella</taxon>
    </lineage>
</organism>
<keyword evidence="3" id="KW-1185">Reference proteome</keyword>
<dbReference type="InterPro" id="IPR058238">
    <property type="entry name" value="Lant_leader_dom"/>
</dbReference>
<accession>A0A2P8DBX9</accession>
<feature type="region of interest" description="Disordered" evidence="1">
    <location>
        <begin position="34"/>
        <end position="72"/>
    </location>
</feature>
<gene>
    <name evidence="2" type="ORF">B0I18_101872</name>
</gene>
<dbReference type="EMBL" id="PYGD01000001">
    <property type="protein sequence ID" value="PSK94712.1"/>
    <property type="molecule type" value="Genomic_DNA"/>
</dbReference>
<evidence type="ECO:0000313" key="3">
    <source>
        <dbReference type="Proteomes" id="UP000240572"/>
    </source>
</evidence>
<reference evidence="2 3" key="1">
    <citation type="submission" date="2018-03" db="EMBL/GenBank/DDBJ databases">
        <title>Genomic Encyclopedia of Type Strains, Phase III (KMG-III): the genomes of soil and plant-associated and newly described type strains.</title>
        <authorList>
            <person name="Whitman W."/>
        </authorList>
    </citation>
    <scope>NUCLEOTIDE SEQUENCE [LARGE SCALE GENOMIC DNA]</scope>
    <source>
        <strain evidence="2 3">CGMCC 1.12700</strain>
    </source>
</reference>
<comment type="caution">
    <text evidence="2">The sequence shown here is derived from an EMBL/GenBank/DDBJ whole genome shotgun (WGS) entry which is preliminary data.</text>
</comment>
<evidence type="ECO:0000313" key="2">
    <source>
        <dbReference type="EMBL" id="PSK94712.1"/>
    </source>
</evidence>
<dbReference type="NCBIfam" id="NF038153">
    <property type="entry name" value="lant_leader_L1a"/>
    <property type="match status" value="1"/>
</dbReference>